<evidence type="ECO:0000313" key="3">
    <source>
        <dbReference type="Proteomes" id="UP000800981"/>
    </source>
</evidence>
<organism evidence="2 3">
    <name type="scientific">Motilibacter deserti</name>
    <dbReference type="NCBI Taxonomy" id="2714956"/>
    <lineage>
        <taxon>Bacteria</taxon>
        <taxon>Bacillati</taxon>
        <taxon>Actinomycetota</taxon>
        <taxon>Actinomycetes</taxon>
        <taxon>Motilibacterales</taxon>
        <taxon>Motilibacteraceae</taxon>
        <taxon>Motilibacter</taxon>
    </lineage>
</organism>
<dbReference type="Proteomes" id="UP000800981">
    <property type="component" value="Unassembled WGS sequence"/>
</dbReference>
<protein>
    <recommendedName>
        <fullName evidence="4">BON domain-containing protein</fullName>
    </recommendedName>
</protein>
<proteinExistence type="predicted"/>
<reference evidence="2 3" key="1">
    <citation type="submission" date="2020-03" db="EMBL/GenBank/DDBJ databases">
        <title>Two novel Motilibacter sp.</title>
        <authorList>
            <person name="Liu S."/>
        </authorList>
    </citation>
    <scope>NUCLEOTIDE SEQUENCE [LARGE SCALE GENOMIC DNA]</scope>
    <source>
        <strain evidence="2 3">E257</strain>
    </source>
</reference>
<evidence type="ECO:0000256" key="1">
    <source>
        <dbReference type="SAM" id="MobiDB-lite"/>
    </source>
</evidence>
<feature type="region of interest" description="Disordered" evidence="1">
    <location>
        <begin position="1"/>
        <end position="26"/>
    </location>
</feature>
<evidence type="ECO:0008006" key="4">
    <source>
        <dbReference type="Google" id="ProtNLM"/>
    </source>
</evidence>
<gene>
    <name evidence="2" type="ORF">G9H71_22405</name>
</gene>
<accession>A0ABX0GZV5</accession>
<keyword evidence="3" id="KW-1185">Reference proteome</keyword>
<dbReference type="EMBL" id="JAANNP010000203">
    <property type="protein sequence ID" value="NHC16541.1"/>
    <property type="molecule type" value="Genomic_DNA"/>
</dbReference>
<comment type="caution">
    <text evidence="2">The sequence shown here is derived from an EMBL/GenBank/DDBJ whole genome shotgun (WGS) entry which is preliminary data.</text>
</comment>
<evidence type="ECO:0000313" key="2">
    <source>
        <dbReference type="EMBL" id="NHC16541.1"/>
    </source>
</evidence>
<sequence>MTDFGLGATVGRSVRSSGGAATQGARRMVTQLRGVADARPDQKAVRVVRTGLWVGASDVRARTEAIARKATRTASASLQGLRAGAVEAVTVTRRAASEA</sequence>
<name>A0ABX0GZV5_9ACTN</name>